<evidence type="ECO:0000256" key="8">
    <source>
        <dbReference type="ARBA" id="ARBA00023002"/>
    </source>
</evidence>
<dbReference type="Pfam" id="PF14226">
    <property type="entry name" value="DIOX_N"/>
    <property type="match status" value="1"/>
</dbReference>
<keyword evidence="5" id="KW-0999">Mitochondrion inner membrane</keyword>
<dbReference type="InterPro" id="IPR026992">
    <property type="entry name" value="DIOX_N"/>
</dbReference>
<evidence type="ECO:0000256" key="4">
    <source>
        <dbReference type="ARBA" id="ARBA00022692"/>
    </source>
</evidence>
<dbReference type="SUPFAM" id="SSF81406">
    <property type="entry name" value="Mitochondrial cytochrome c oxidase subunit IV"/>
    <property type="match status" value="1"/>
</dbReference>
<reference evidence="12" key="1">
    <citation type="submission" date="2020-11" db="EMBL/GenBank/DDBJ databases">
        <authorList>
            <consortium name="DOE Joint Genome Institute"/>
            <person name="Ahrendt S."/>
            <person name="Riley R."/>
            <person name="Andreopoulos W."/>
            <person name="Labutti K."/>
            <person name="Pangilinan J."/>
            <person name="Ruiz-Duenas F.J."/>
            <person name="Barrasa J.M."/>
            <person name="Sanchez-Garcia M."/>
            <person name="Camarero S."/>
            <person name="Miyauchi S."/>
            <person name="Serrano A."/>
            <person name="Linde D."/>
            <person name="Babiker R."/>
            <person name="Drula E."/>
            <person name="Ayuso-Fernandez I."/>
            <person name="Pacheco R."/>
            <person name="Padilla G."/>
            <person name="Ferreira P."/>
            <person name="Barriuso J."/>
            <person name="Kellner H."/>
            <person name="Castanera R."/>
            <person name="Alfaro M."/>
            <person name="Ramirez L."/>
            <person name="Pisabarro A.G."/>
            <person name="Kuo A."/>
            <person name="Tritt A."/>
            <person name="Lipzen A."/>
            <person name="He G."/>
            <person name="Yan M."/>
            <person name="Ng V."/>
            <person name="Cullen D."/>
            <person name="Martin F."/>
            <person name="Rosso M.-N."/>
            <person name="Henrissat B."/>
            <person name="Hibbett D."/>
            <person name="Martinez A.T."/>
            <person name="Grigoriev I.V."/>
        </authorList>
    </citation>
    <scope>NUCLEOTIDE SEQUENCE</scope>
    <source>
        <strain evidence="12">ATCC 90797</strain>
    </source>
</reference>
<comment type="pathway">
    <text evidence="2">Energy metabolism; oxidative phosphorylation.</text>
</comment>
<dbReference type="SUPFAM" id="SSF51197">
    <property type="entry name" value="Clavaminate synthase-like"/>
    <property type="match status" value="1"/>
</dbReference>
<keyword evidence="8" id="KW-0560">Oxidoreductase</keyword>
<protein>
    <submittedName>
        <fullName evidence="12">COX4-domain-containing protein</fullName>
    </submittedName>
</protein>
<dbReference type="GO" id="GO:0016491">
    <property type="term" value="F:oxidoreductase activity"/>
    <property type="evidence" value="ECO:0007669"/>
    <property type="project" value="UniProtKB-KW"/>
</dbReference>
<evidence type="ECO:0000256" key="6">
    <source>
        <dbReference type="ARBA" id="ARBA00022946"/>
    </source>
</evidence>
<accession>A0A9P5ZWW7</accession>
<keyword evidence="4" id="KW-0812">Transmembrane</keyword>
<dbReference type="PANTHER" id="PTHR10707">
    <property type="entry name" value="CYTOCHROME C OXIDASE SUBUNIT IV"/>
    <property type="match status" value="1"/>
</dbReference>
<evidence type="ECO:0000256" key="1">
    <source>
        <dbReference type="ARBA" id="ARBA00004434"/>
    </source>
</evidence>
<dbReference type="InterPro" id="IPR027443">
    <property type="entry name" value="IPNS-like_sf"/>
</dbReference>
<dbReference type="OrthoDB" id="186013at2759"/>
<comment type="caution">
    <text evidence="12">The sequence shown here is derived from an EMBL/GenBank/DDBJ whole genome shotgun (WGS) entry which is preliminary data.</text>
</comment>
<dbReference type="InterPro" id="IPR036639">
    <property type="entry name" value="Cyt_c_oxidase_su4_sf"/>
</dbReference>
<keyword evidence="9" id="KW-0496">Mitochondrion</keyword>
<dbReference type="PANTHER" id="PTHR10707:SF10">
    <property type="entry name" value="CYTOCHROME C OXIDASE SUBUNIT 4"/>
    <property type="match status" value="1"/>
</dbReference>
<dbReference type="AlphaFoldDB" id="A0A9P5ZWW7"/>
<evidence type="ECO:0000256" key="2">
    <source>
        <dbReference type="ARBA" id="ARBA00004673"/>
    </source>
</evidence>
<dbReference type="EMBL" id="MU154558">
    <property type="protein sequence ID" value="KAF9495798.1"/>
    <property type="molecule type" value="Genomic_DNA"/>
</dbReference>
<evidence type="ECO:0000313" key="12">
    <source>
        <dbReference type="EMBL" id="KAF9495798.1"/>
    </source>
</evidence>
<keyword evidence="7" id="KW-1133">Transmembrane helix</keyword>
<dbReference type="GO" id="GO:0005743">
    <property type="term" value="C:mitochondrial inner membrane"/>
    <property type="evidence" value="ECO:0007669"/>
    <property type="project" value="UniProtKB-SubCell"/>
</dbReference>
<dbReference type="InterPro" id="IPR004203">
    <property type="entry name" value="Cyt_c_oxidase_su4_fam"/>
</dbReference>
<evidence type="ECO:0000256" key="9">
    <source>
        <dbReference type="ARBA" id="ARBA00023128"/>
    </source>
</evidence>
<keyword evidence="13" id="KW-1185">Reference proteome</keyword>
<feature type="domain" description="Non-haem dioxygenase N-terminal" evidence="11">
    <location>
        <begin position="249"/>
        <end position="334"/>
    </location>
</feature>
<dbReference type="GO" id="GO:0006123">
    <property type="term" value="P:mitochondrial electron transport, cytochrome c to oxygen"/>
    <property type="evidence" value="ECO:0007669"/>
    <property type="project" value="InterPro"/>
</dbReference>
<sequence>MQAAARLARIPRLAFQRTAAARCMATAASHVSASASPSSTPKQSVIPLGNVEAQWANLNQDDKSLVIEQLEELQKKDWKQLSIDEKKAAYYVAFGPHGPRTPIHPPGTILKIFLGTMGLVGAAGALFLALRQIASPPPKTLTKEWEEASNERAIEQKMNPITGITSEGYSGKGFVQHKKCGLSIECLCAIVPSVSDSILAHHRAPSPLNLKPFDPCACVLPLPGVPTVPEDVSTHPLLTVDYNLIKGGDKKEKDRLFVAATTAGFWYLKNHGLDGELDEMFNLGIQVMKTPLPELMKYEQGDSGLSAGYKVAGAYIADRTGGTDAFEFMNITQDDAFAWPKVVRRSYPSIMEAPMESDIRPFSQKAIDLNLSCMDVLNDKLGFPPGKFWELHKVDALSTSEARIVRTPPPPGGRNKNVAFLVHNRLGGLRVYAKGSDKWQYVKECNFPANAVVHFPVAASWPHVGDASNILSGGVLPSNVHRVVLPPGAQSAFERCSVTYFTRPSGDVVLRVLTEDNPLVAEAASKNNQETNWNEL</sequence>
<evidence type="ECO:0000256" key="10">
    <source>
        <dbReference type="ARBA" id="ARBA00023136"/>
    </source>
</evidence>
<dbReference type="FunFam" id="1.10.442.10:FF:000002">
    <property type="entry name" value="Cytochrome c oxidase subunit V"/>
    <property type="match status" value="1"/>
</dbReference>
<comment type="subcellular location">
    <subcellularLocation>
        <location evidence="1">Mitochondrion inner membrane</location>
        <topology evidence="1">Single-pass membrane protein</topology>
    </subcellularLocation>
</comment>
<evidence type="ECO:0000256" key="5">
    <source>
        <dbReference type="ARBA" id="ARBA00022792"/>
    </source>
</evidence>
<evidence type="ECO:0000256" key="3">
    <source>
        <dbReference type="ARBA" id="ARBA00008135"/>
    </source>
</evidence>
<dbReference type="Pfam" id="PF02936">
    <property type="entry name" value="COX4"/>
    <property type="match status" value="1"/>
</dbReference>
<proteinExistence type="inferred from homology"/>
<evidence type="ECO:0000313" key="13">
    <source>
        <dbReference type="Proteomes" id="UP000807025"/>
    </source>
</evidence>
<evidence type="ECO:0000256" key="7">
    <source>
        <dbReference type="ARBA" id="ARBA00022989"/>
    </source>
</evidence>
<evidence type="ECO:0000259" key="11">
    <source>
        <dbReference type="Pfam" id="PF14226"/>
    </source>
</evidence>
<gene>
    <name evidence="12" type="ORF">BDN71DRAFT_1430665</name>
</gene>
<organism evidence="12 13">
    <name type="scientific">Pleurotus eryngii</name>
    <name type="common">Boletus of the steppes</name>
    <dbReference type="NCBI Taxonomy" id="5323"/>
    <lineage>
        <taxon>Eukaryota</taxon>
        <taxon>Fungi</taxon>
        <taxon>Dikarya</taxon>
        <taxon>Basidiomycota</taxon>
        <taxon>Agaricomycotina</taxon>
        <taxon>Agaricomycetes</taxon>
        <taxon>Agaricomycetidae</taxon>
        <taxon>Agaricales</taxon>
        <taxon>Pleurotineae</taxon>
        <taxon>Pleurotaceae</taxon>
        <taxon>Pleurotus</taxon>
    </lineage>
</organism>
<dbReference type="Gene3D" id="1.10.442.10">
    <property type="entry name" value="Cytochrome c oxidase subunit IV"/>
    <property type="match status" value="1"/>
</dbReference>
<dbReference type="GO" id="GO:0045277">
    <property type="term" value="C:respiratory chain complex IV"/>
    <property type="evidence" value="ECO:0007669"/>
    <property type="project" value="InterPro"/>
</dbReference>
<comment type="similarity">
    <text evidence="3">Belongs to the cytochrome c oxidase IV family.</text>
</comment>
<dbReference type="CDD" id="cd00922">
    <property type="entry name" value="Cyt_c_Oxidase_IV"/>
    <property type="match status" value="1"/>
</dbReference>
<keyword evidence="10" id="KW-0472">Membrane</keyword>
<dbReference type="Proteomes" id="UP000807025">
    <property type="component" value="Unassembled WGS sequence"/>
</dbReference>
<dbReference type="Gene3D" id="2.60.120.330">
    <property type="entry name" value="B-lactam Antibiotic, Isopenicillin N Synthase, Chain"/>
    <property type="match status" value="1"/>
</dbReference>
<keyword evidence="6" id="KW-0809">Transit peptide</keyword>
<name>A0A9P5ZWW7_PLEER</name>